<dbReference type="OrthoDB" id="9063716at2"/>
<dbReference type="AlphaFoldDB" id="A0A5C4M022"/>
<gene>
    <name evidence="5" type="ORF">FG385_14035</name>
</gene>
<keyword evidence="6" id="KW-1185">Reference proteome</keyword>
<dbReference type="GO" id="GO:0043720">
    <property type="term" value="F:3-keto-5-aminohexanoate cleavage activity"/>
    <property type="evidence" value="ECO:0007669"/>
    <property type="project" value="InterPro"/>
</dbReference>
<evidence type="ECO:0000256" key="3">
    <source>
        <dbReference type="ARBA" id="ARBA00022723"/>
    </source>
</evidence>
<evidence type="ECO:0000313" key="5">
    <source>
        <dbReference type="EMBL" id="TNC25760.1"/>
    </source>
</evidence>
<dbReference type="Gene3D" id="3.20.20.70">
    <property type="entry name" value="Aldolase class I"/>
    <property type="match status" value="1"/>
</dbReference>
<name>A0A5C4M022_9PSEU</name>
<comment type="cofactor">
    <cofactor evidence="1">
        <name>Zn(2+)</name>
        <dbReference type="ChEBI" id="CHEBI:29105"/>
    </cofactor>
</comment>
<reference evidence="5 6" key="1">
    <citation type="submission" date="2019-06" db="EMBL/GenBank/DDBJ databases">
        <title>Amycolatopsis alkalitolerans sp. nov., isolated from Gastrodia elata Blume.</title>
        <authorList>
            <person name="Narsing Rao M.P."/>
            <person name="Li W.J."/>
        </authorList>
    </citation>
    <scope>NUCLEOTIDE SEQUENCE [LARGE SCALE GENOMIC DNA]</scope>
    <source>
        <strain evidence="5 6">SYSUP0005</strain>
    </source>
</reference>
<dbReference type="PANTHER" id="PTHR37418">
    <property type="entry name" value="3-KETO-5-AMINOHEXANOATE CLEAVAGE ENZYME-RELATED"/>
    <property type="match status" value="1"/>
</dbReference>
<accession>A0A5C4M022</accession>
<dbReference type="RefSeq" id="WP_139097145.1">
    <property type="nucleotide sequence ID" value="NZ_VDFW01000010.1"/>
</dbReference>
<proteinExistence type="predicted"/>
<evidence type="ECO:0000256" key="4">
    <source>
        <dbReference type="ARBA" id="ARBA00022833"/>
    </source>
</evidence>
<dbReference type="PANTHER" id="PTHR37418:SF2">
    <property type="entry name" value="3-KETO-5-AMINOHEXANOATE CLEAVAGE ENZYME"/>
    <property type="match status" value="1"/>
</dbReference>
<evidence type="ECO:0000256" key="1">
    <source>
        <dbReference type="ARBA" id="ARBA00001947"/>
    </source>
</evidence>
<dbReference type="GO" id="GO:0046872">
    <property type="term" value="F:metal ion binding"/>
    <property type="evidence" value="ECO:0007669"/>
    <property type="project" value="UniProtKB-KW"/>
</dbReference>
<keyword evidence="2" id="KW-0808">Transferase</keyword>
<dbReference type="Proteomes" id="UP000305546">
    <property type="component" value="Unassembled WGS sequence"/>
</dbReference>
<dbReference type="EMBL" id="VDFW01000010">
    <property type="protein sequence ID" value="TNC25760.1"/>
    <property type="molecule type" value="Genomic_DNA"/>
</dbReference>
<sequence>MTTPAIITVAITGAVPTKSDNPAVPVTPEEQIASAVECFEAGATVCHVHVRDDEQQPSADPARYAAVRDGIREACPQMVVQMSTGARGRSAEERFSCLELRPEMASLATGSVNFPGRIYDNAPDLVERAATRMRDLGIKPEIEVFDFAMLYAAADLARRGLLVTPAHVQLVMGIKNALPAREPLVDTFVSELADVLPGATWTCAAIGRHQLDANRWALARGGHVRTGLEDNIYFEKGRLAASNAELVSRLAKVCWEHGRHPAAPGETRSLLRLPVPANP</sequence>
<dbReference type="Pfam" id="PF05853">
    <property type="entry name" value="BKACE"/>
    <property type="match status" value="1"/>
</dbReference>
<dbReference type="InterPro" id="IPR008567">
    <property type="entry name" value="BKACE"/>
</dbReference>
<keyword evidence="3" id="KW-0479">Metal-binding</keyword>
<evidence type="ECO:0000313" key="6">
    <source>
        <dbReference type="Proteomes" id="UP000305546"/>
    </source>
</evidence>
<evidence type="ECO:0000256" key="2">
    <source>
        <dbReference type="ARBA" id="ARBA00022679"/>
    </source>
</evidence>
<organism evidence="5 6">
    <name type="scientific">Amycolatopsis alkalitolerans</name>
    <dbReference type="NCBI Taxonomy" id="2547244"/>
    <lineage>
        <taxon>Bacteria</taxon>
        <taxon>Bacillati</taxon>
        <taxon>Actinomycetota</taxon>
        <taxon>Actinomycetes</taxon>
        <taxon>Pseudonocardiales</taxon>
        <taxon>Pseudonocardiaceae</taxon>
        <taxon>Amycolatopsis</taxon>
    </lineage>
</organism>
<keyword evidence="4" id="KW-0862">Zinc</keyword>
<protein>
    <submittedName>
        <fullName evidence="5">3-keto-5-aminohexanoate cleavage protein</fullName>
    </submittedName>
</protein>
<dbReference type="InterPro" id="IPR013785">
    <property type="entry name" value="Aldolase_TIM"/>
</dbReference>
<comment type="caution">
    <text evidence="5">The sequence shown here is derived from an EMBL/GenBank/DDBJ whole genome shotgun (WGS) entry which is preliminary data.</text>
</comment>